<proteinExistence type="inferred from homology"/>
<dbReference type="EMBL" id="CAJPWZ010002231">
    <property type="protein sequence ID" value="CAG2234312.1"/>
    <property type="molecule type" value="Genomic_DNA"/>
</dbReference>
<evidence type="ECO:0000256" key="4">
    <source>
        <dbReference type="ARBA" id="ARBA00022741"/>
    </source>
</evidence>
<evidence type="ECO:0000256" key="5">
    <source>
        <dbReference type="ARBA" id="ARBA00022840"/>
    </source>
</evidence>
<evidence type="ECO:0000259" key="9">
    <source>
        <dbReference type="PROSITE" id="PS50067"/>
    </source>
</evidence>
<dbReference type="Pfam" id="PF00225">
    <property type="entry name" value="Kinesin"/>
    <property type="match status" value="1"/>
</dbReference>
<dbReference type="OrthoDB" id="3176171at2759"/>
<dbReference type="Proteomes" id="UP000683360">
    <property type="component" value="Unassembled WGS sequence"/>
</dbReference>
<accession>A0A8S3TRP8</accession>
<comment type="caution">
    <text evidence="8">Lacks conserved residue(s) required for the propagation of feature annotation.</text>
</comment>
<dbReference type="PRINTS" id="PR00380">
    <property type="entry name" value="KINESINHEAVY"/>
</dbReference>
<keyword evidence="6" id="KW-0505">Motor protein</keyword>
<evidence type="ECO:0000313" key="11">
    <source>
        <dbReference type="Proteomes" id="UP000683360"/>
    </source>
</evidence>
<reference evidence="10" key="1">
    <citation type="submission" date="2021-03" db="EMBL/GenBank/DDBJ databases">
        <authorList>
            <person name="Bekaert M."/>
        </authorList>
    </citation>
    <scope>NUCLEOTIDE SEQUENCE</scope>
</reference>
<evidence type="ECO:0000313" key="10">
    <source>
        <dbReference type="EMBL" id="CAG2234312.1"/>
    </source>
</evidence>
<dbReference type="GO" id="GO:0007018">
    <property type="term" value="P:microtubule-based movement"/>
    <property type="evidence" value="ECO:0007669"/>
    <property type="project" value="InterPro"/>
</dbReference>
<evidence type="ECO:0000256" key="7">
    <source>
        <dbReference type="ARBA" id="ARBA00023212"/>
    </source>
</evidence>
<keyword evidence="5" id="KW-0067">ATP-binding</keyword>
<keyword evidence="7" id="KW-0963">Cytoplasm</keyword>
<dbReference type="SMART" id="SM00129">
    <property type="entry name" value="KISc"/>
    <property type="match status" value="1"/>
</dbReference>
<keyword evidence="7" id="KW-0206">Cytoskeleton</keyword>
<keyword evidence="4" id="KW-0547">Nucleotide-binding</keyword>
<dbReference type="GO" id="GO:0005524">
    <property type="term" value="F:ATP binding"/>
    <property type="evidence" value="ECO:0007669"/>
    <property type="project" value="UniProtKB-KW"/>
</dbReference>
<comment type="caution">
    <text evidence="10">The sequence shown here is derived from an EMBL/GenBank/DDBJ whole genome shotgun (WGS) entry which is preliminary data.</text>
</comment>
<dbReference type="InterPro" id="IPR001752">
    <property type="entry name" value="Kinesin_motor_dom"/>
</dbReference>
<dbReference type="PROSITE" id="PS50067">
    <property type="entry name" value="KINESIN_MOTOR_2"/>
    <property type="match status" value="1"/>
</dbReference>
<dbReference type="AlphaFoldDB" id="A0A8S3TRP8"/>
<dbReference type="InterPro" id="IPR027640">
    <property type="entry name" value="Kinesin-like_fam"/>
</dbReference>
<dbReference type="GO" id="GO:0003777">
    <property type="term" value="F:microtubule motor activity"/>
    <property type="evidence" value="ECO:0007669"/>
    <property type="project" value="InterPro"/>
</dbReference>
<dbReference type="InterPro" id="IPR036961">
    <property type="entry name" value="Kinesin_motor_dom_sf"/>
</dbReference>
<dbReference type="GO" id="GO:0008017">
    <property type="term" value="F:microtubule binding"/>
    <property type="evidence" value="ECO:0007669"/>
    <property type="project" value="InterPro"/>
</dbReference>
<evidence type="ECO:0000256" key="8">
    <source>
        <dbReference type="PROSITE-ProRule" id="PRU00283"/>
    </source>
</evidence>
<protein>
    <submittedName>
        <fullName evidence="10">KIFC1</fullName>
    </submittedName>
</protein>
<dbReference type="InterPro" id="IPR027417">
    <property type="entry name" value="P-loop_NTPase"/>
</dbReference>
<organism evidence="10 11">
    <name type="scientific">Mytilus edulis</name>
    <name type="common">Blue mussel</name>
    <dbReference type="NCBI Taxonomy" id="6550"/>
    <lineage>
        <taxon>Eukaryota</taxon>
        <taxon>Metazoa</taxon>
        <taxon>Spiralia</taxon>
        <taxon>Lophotrochozoa</taxon>
        <taxon>Mollusca</taxon>
        <taxon>Bivalvia</taxon>
        <taxon>Autobranchia</taxon>
        <taxon>Pteriomorphia</taxon>
        <taxon>Mytilida</taxon>
        <taxon>Mytiloidea</taxon>
        <taxon>Mytilidae</taxon>
        <taxon>Mytilinae</taxon>
        <taxon>Mytilus</taxon>
    </lineage>
</organism>
<dbReference type="PANTHER" id="PTHR47972">
    <property type="entry name" value="KINESIN-LIKE PROTEIN KLP-3"/>
    <property type="match status" value="1"/>
</dbReference>
<dbReference type="InterPro" id="IPR019821">
    <property type="entry name" value="Kinesin_motor_CS"/>
</dbReference>
<dbReference type="PROSITE" id="PS00411">
    <property type="entry name" value="KINESIN_MOTOR_1"/>
    <property type="match status" value="1"/>
</dbReference>
<gene>
    <name evidence="10" type="ORF">MEDL_46934</name>
</gene>
<evidence type="ECO:0000256" key="6">
    <source>
        <dbReference type="ARBA" id="ARBA00023175"/>
    </source>
</evidence>
<feature type="domain" description="Kinesin motor" evidence="9">
    <location>
        <begin position="1"/>
        <end position="172"/>
    </location>
</feature>
<evidence type="ECO:0000256" key="1">
    <source>
        <dbReference type="ARBA" id="ARBA00004245"/>
    </source>
</evidence>
<comment type="similarity">
    <text evidence="2">Belongs to the TRAFAC class myosin-kinesin ATPase superfamily. Kinesin family. KIN-14 subfamily.</text>
</comment>
<dbReference type="PANTHER" id="PTHR47972:SF45">
    <property type="entry name" value="PROTEIN CLARET SEGREGATIONAL"/>
    <property type="match status" value="1"/>
</dbReference>
<keyword evidence="3" id="KW-0493">Microtubule</keyword>
<keyword evidence="11" id="KW-1185">Reference proteome</keyword>
<sequence>MSGQKNSNEVFVTNLTIVPVTKEEMVYQLLQKASKNRSVGETKCKERSSRSHSVFTLKLTGENSITGETSQGTLNLVDLAGSERLKESGSEGQRMKETLAINKSLSNLGNVIMAIGNKDNHIPYRNSKLTYLLQNSLGGNSKTLMFVNVSPKEECFQETLNSLRFATKVNQCNIGTAQQKR</sequence>
<dbReference type="SUPFAM" id="SSF52540">
    <property type="entry name" value="P-loop containing nucleoside triphosphate hydrolases"/>
    <property type="match status" value="1"/>
</dbReference>
<dbReference type="Gene3D" id="3.40.850.10">
    <property type="entry name" value="Kinesin motor domain"/>
    <property type="match status" value="1"/>
</dbReference>
<evidence type="ECO:0000256" key="3">
    <source>
        <dbReference type="ARBA" id="ARBA00022701"/>
    </source>
</evidence>
<comment type="subcellular location">
    <subcellularLocation>
        <location evidence="1">Cytoplasm</location>
        <location evidence="1">Cytoskeleton</location>
    </subcellularLocation>
</comment>
<name>A0A8S3TRP8_MYTED</name>
<dbReference type="GO" id="GO:0005874">
    <property type="term" value="C:microtubule"/>
    <property type="evidence" value="ECO:0007669"/>
    <property type="project" value="UniProtKB-KW"/>
</dbReference>
<evidence type="ECO:0000256" key="2">
    <source>
        <dbReference type="ARBA" id="ARBA00010899"/>
    </source>
</evidence>